<dbReference type="OrthoDB" id="6340082at2759"/>
<sequence>MQLIVIFLLPFSVVLAQKACSYDYVKLGNTAYKLERGKVNWWDAARRCMDYGSQLASIDSEEELKEITTYLNQMGFAATEAVWFSGIGIKTGSWVSLATSKIMSFFKWAPNEPNDYGYENCLGIMPTTGTWLMYDLSCFKEYAFLCESNIKPTDGSTQLNVIQ</sequence>
<evidence type="ECO:0000313" key="3">
    <source>
        <dbReference type="EMBL" id="EDW75414.1"/>
    </source>
</evidence>
<dbReference type="InterPro" id="IPR016186">
    <property type="entry name" value="C-type_lectin-like/link_sf"/>
</dbReference>
<dbReference type="AlphaFoldDB" id="B4MTH5"/>
<evidence type="ECO:0000256" key="1">
    <source>
        <dbReference type="SAM" id="SignalP"/>
    </source>
</evidence>
<dbReference type="PROSITE" id="PS50041">
    <property type="entry name" value="C_TYPE_LECTIN_2"/>
    <property type="match status" value="1"/>
</dbReference>
<dbReference type="InParanoid" id="B4MTH5"/>
<dbReference type="EMBL" id="CH963852">
    <property type="protein sequence ID" value="EDW75414.1"/>
    <property type="molecule type" value="Genomic_DNA"/>
</dbReference>
<evidence type="ECO:0000313" key="4">
    <source>
        <dbReference type="Proteomes" id="UP000007798"/>
    </source>
</evidence>
<dbReference type="CDD" id="cd00037">
    <property type="entry name" value="CLECT"/>
    <property type="match status" value="1"/>
</dbReference>
<feature type="domain" description="C-type lectin" evidence="2">
    <location>
        <begin position="27"/>
        <end position="147"/>
    </location>
</feature>
<reference evidence="3 4" key="1">
    <citation type="journal article" date="2007" name="Nature">
        <title>Evolution of genes and genomes on the Drosophila phylogeny.</title>
        <authorList>
            <consortium name="Drosophila 12 Genomes Consortium"/>
            <person name="Clark A.G."/>
            <person name="Eisen M.B."/>
            <person name="Smith D.R."/>
            <person name="Bergman C.M."/>
            <person name="Oliver B."/>
            <person name="Markow T.A."/>
            <person name="Kaufman T.C."/>
            <person name="Kellis M."/>
            <person name="Gelbart W."/>
            <person name="Iyer V.N."/>
            <person name="Pollard D.A."/>
            <person name="Sackton T.B."/>
            <person name="Larracuente A.M."/>
            <person name="Singh N.D."/>
            <person name="Abad J.P."/>
            <person name="Abt D.N."/>
            <person name="Adryan B."/>
            <person name="Aguade M."/>
            <person name="Akashi H."/>
            <person name="Anderson W.W."/>
            <person name="Aquadro C.F."/>
            <person name="Ardell D.H."/>
            <person name="Arguello R."/>
            <person name="Artieri C.G."/>
            <person name="Barbash D.A."/>
            <person name="Barker D."/>
            <person name="Barsanti P."/>
            <person name="Batterham P."/>
            <person name="Batzoglou S."/>
            <person name="Begun D."/>
            <person name="Bhutkar A."/>
            <person name="Blanco E."/>
            <person name="Bosak S.A."/>
            <person name="Bradley R.K."/>
            <person name="Brand A.D."/>
            <person name="Brent M.R."/>
            <person name="Brooks A.N."/>
            <person name="Brown R.H."/>
            <person name="Butlin R.K."/>
            <person name="Caggese C."/>
            <person name="Calvi B.R."/>
            <person name="Bernardo de Carvalho A."/>
            <person name="Caspi A."/>
            <person name="Castrezana S."/>
            <person name="Celniker S.E."/>
            <person name="Chang J.L."/>
            <person name="Chapple C."/>
            <person name="Chatterji S."/>
            <person name="Chinwalla A."/>
            <person name="Civetta A."/>
            <person name="Clifton S.W."/>
            <person name="Comeron J.M."/>
            <person name="Costello J.C."/>
            <person name="Coyne J.A."/>
            <person name="Daub J."/>
            <person name="David R.G."/>
            <person name="Delcher A.L."/>
            <person name="Delehaunty K."/>
            <person name="Do C.B."/>
            <person name="Ebling H."/>
            <person name="Edwards K."/>
            <person name="Eickbush T."/>
            <person name="Evans J.D."/>
            <person name="Filipski A."/>
            <person name="Findeiss S."/>
            <person name="Freyhult E."/>
            <person name="Fulton L."/>
            <person name="Fulton R."/>
            <person name="Garcia A.C."/>
            <person name="Gardiner A."/>
            <person name="Garfield D.A."/>
            <person name="Garvin B.E."/>
            <person name="Gibson G."/>
            <person name="Gilbert D."/>
            <person name="Gnerre S."/>
            <person name="Godfrey J."/>
            <person name="Good R."/>
            <person name="Gotea V."/>
            <person name="Gravely B."/>
            <person name="Greenberg A.J."/>
            <person name="Griffiths-Jones S."/>
            <person name="Gross S."/>
            <person name="Guigo R."/>
            <person name="Gustafson E.A."/>
            <person name="Haerty W."/>
            <person name="Hahn M.W."/>
            <person name="Halligan D.L."/>
            <person name="Halpern A.L."/>
            <person name="Halter G.M."/>
            <person name="Han M.V."/>
            <person name="Heger A."/>
            <person name="Hillier L."/>
            <person name="Hinrichs A.S."/>
            <person name="Holmes I."/>
            <person name="Hoskins R.A."/>
            <person name="Hubisz M.J."/>
            <person name="Hultmark D."/>
            <person name="Huntley M.A."/>
            <person name="Jaffe D.B."/>
            <person name="Jagadeeshan S."/>
            <person name="Jeck W.R."/>
            <person name="Johnson J."/>
            <person name="Jones C.D."/>
            <person name="Jordan W.C."/>
            <person name="Karpen G.H."/>
            <person name="Kataoka E."/>
            <person name="Keightley P.D."/>
            <person name="Kheradpour P."/>
            <person name="Kirkness E.F."/>
            <person name="Koerich L.B."/>
            <person name="Kristiansen K."/>
            <person name="Kudrna D."/>
            <person name="Kulathinal R.J."/>
            <person name="Kumar S."/>
            <person name="Kwok R."/>
            <person name="Lander E."/>
            <person name="Langley C.H."/>
            <person name="Lapoint R."/>
            <person name="Lazzaro B.P."/>
            <person name="Lee S.J."/>
            <person name="Levesque L."/>
            <person name="Li R."/>
            <person name="Lin C.F."/>
            <person name="Lin M.F."/>
            <person name="Lindblad-Toh K."/>
            <person name="Llopart A."/>
            <person name="Long M."/>
            <person name="Low L."/>
            <person name="Lozovsky E."/>
            <person name="Lu J."/>
            <person name="Luo M."/>
            <person name="Machado C.A."/>
            <person name="Makalowski W."/>
            <person name="Marzo M."/>
            <person name="Matsuda M."/>
            <person name="Matzkin L."/>
            <person name="McAllister B."/>
            <person name="McBride C.S."/>
            <person name="McKernan B."/>
            <person name="McKernan K."/>
            <person name="Mendez-Lago M."/>
            <person name="Minx P."/>
            <person name="Mollenhauer M.U."/>
            <person name="Montooth K."/>
            <person name="Mount S.M."/>
            <person name="Mu X."/>
            <person name="Myers E."/>
            <person name="Negre B."/>
            <person name="Newfeld S."/>
            <person name="Nielsen R."/>
            <person name="Noor M.A."/>
            <person name="O'Grady P."/>
            <person name="Pachter L."/>
            <person name="Papaceit M."/>
            <person name="Parisi M.J."/>
            <person name="Parisi M."/>
            <person name="Parts L."/>
            <person name="Pedersen J.S."/>
            <person name="Pesole G."/>
            <person name="Phillippy A.M."/>
            <person name="Ponting C.P."/>
            <person name="Pop M."/>
            <person name="Porcelli D."/>
            <person name="Powell J.R."/>
            <person name="Prohaska S."/>
            <person name="Pruitt K."/>
            <person name="Puig M."/>
            <person name="Quesneville H."/>
            <person name="Ram K.R."/>
            <person name="Rand D."/>
            <person name="Rasmussen M.D."/>
            <person name="Reed L.K."/>
            <person name="Reenan R."/>
            <person name="Reily A."/>
            <person name="Remington K.A."/>
            <person name="Rieger T.T."/>
            <person name="Ritchie M.G."/>
            <person name="Robin C."/>
            <person name="Rogers Y.H."/>
            <person name="Rohde C."/>
            <person name="Rozas J."/>
            <person name="Rubenfield M.J."/>
            <person name="Ruiz A."/>
            <person name="Russo S."/>
            <person name="Salzberg S.L."/>
            <person name="Sanchez-Gracia A."/>
            <person name="Saranga D.J."/>
            <person name="Sato H."/>
            <person name="Schaeffer S.W."/>
            <person name="Schatz M.C."/>
            <person name="Schlenke T."/>
            <person name="Schwartz R."/>
            <person name="Segarra C."/>
            <person name="Singh R.S."/>
            <person name="Sirot L."/>
            <person name="Sirota M."/>
            <person name="Sisneros N.B."/>
            <person name="Smith C.D."/>
            <person name="Smith T.F."/>
            <person name="Spieth J."/>
            <person name="Stage D.E."/>
            <person name="Stark A."/>
            <person name="Stephan W."/>
            <person name="Strausberg R.L."/>
            <person name="Strempel S."/>
            <person name="Sturgill D."/>
            <person name="Sutton G."/>
            <person name="Sutton G.G."/>
            <person name="Tao W."/>
            <person name="Teichmann S."/>
            <person name="Tobari Y.N."/>
            <person name="Tomimura Y."/>
            <person name="Tsolas J.M."/>
            <person name="Valente V.L."/>
            <person name="Venter E."/>
            <person name="Venter J.C."/>
            <person name="Vicario S."/>
            <person name="Vieira F.G."/>
            <person name="Vilella A.J."/>
            <person name="Villasante A."/>
            <person name="Walenz B."/>
            <person name="Wang J."/>
            <person name="Wasserman M."/>
            <person name="Watts T."/>
            <person name="Wilson D."/>
            <person name="Wilson R.K."/>
            <person name="Wing R.A."/>
            <person name="Wolfner M.F."/>
            <person name="Wong A."/>
            <person name="Wong G.K."/>
            <person name="Wu C.I."/>
            <person name="Wu G."/>
            <person name="Yamamoto D."/>
            <person name="Yang H.P."/>
            <person name="Yang S.P."/>
            <person name="Yorke J.A."/>
            <person name="Yoshida K."/>
            <person name="Zdobnov E."/>
            <person name="Zhang P."/>
            <person name="Zhang Y."/>
            <person name="Zimin A.V."/>
            <person name="Baldwin J."/>
            <person name="Abdouelleil A."/>
            <person name="Abdulkadir J."/>
            <person name="Abebe A."/>
            <person name="Abera B."/>
            <person name="Abreu J."/>
            <person name="Acer S.C."/>
            <person name="Aftuck L."/>
            <person name="Alexander A."/>
            <person name="An P."/>
            <person name="Anderson E."/>
            <person name="Anderson S."/>
            <person name="Arachi H."/>
            <person name="Azer M."/>
            <person name="Bachantsang P."/>
            <person name="Barry A."/>
            <person name="Bayul T."/>
            <person name="Berlin A."/>
            <person name="Bessette D."/>
            <person name="Bloom T."/>
            <person name="Blye J."/>
            <person name="Boguslavskiy L."/>
            <person name="Bonnet C."/>
            <person name="Boukhgalter B."/>
            <person name="Bourzgui I."/>
            <person name="Brown A."/>
            <person name="Cahill P."/>
            <person name="Channer S."/>
            <person name="Cheshatsang Y."/>
            <person name="Chuda L."/>
            <person name="Citroen M."/>
            <person name="Collymore A."/>
            <person name="Cooke P."/>
            <person name="Costello M."/>
            <person name="D'Aco K."/>
            <person name="Daza R."/>
            <person name="De Haan G."/>
            <person name="DeGray S."/>
            <person name="DeMaso C."/>
            <person name="Dhargay N."/>
            <person name="Dooley K."/>
            <person name="Dooley E."/>
            <person name="Doricent M."/>
            <person name="Dorje P."/>
            <person name="Dorjee K."/>
            <person name="Dupes A."/>
            <person name="Elong R."/>
            <person name="Falk J."/>
            <person name="Farina A."/>
            <person name="Faro S."/>
            <person name="Ferguson D."/>
            <person name="Fisher S."/>
            <person name="Foley C.D."/>
            <person name="Franke A."/>
            <person name="Friedrich D."/>
            <person name="Gadbois L."/>
            <person name="Gearin G."/>
            <person name="Gearin C.R."/>
            <person name="Giannoukos G."/>
            <person name="Goode T."/>
            <person name="Graham J."/>
            <person name="Grandbois E."/>
            <person name="Grewal S."/>
            <person name="Gyaltsen K."/>
            <person name="Hafez N."/>
            <person name="Hagos B."/>
            <person name="Hall J."/>
            <person name="Henson C."/>
            <person name="Hollinger A."/>
            <person name="Honan T."/>
            <person name="Huard M.D."/>
            <person name="Hughes L."/>
            <person name="Hurhula B."/>
            <person name="Husby M.E."/>
            <person name="Kamat A."/>
            <person name="Kanga B."/>
            <person name="Kashin S."/>
            <person name="Khazanovich D."/>
            <person name="Kisner P."/>
            <person name="Lance K."/>
            <person name="Lara M."/>
            <person name="Lee W."/>
            <person name="Lennon N."/>
            <person name="Letendre F."/>
            <person name="LeVine R."/>
            <person name="Lipovsky A."/>
            <person name="Liu X."/>
            <person name="Liu J."/>
            <person name="Liu S."/>
            <person name="Lokyitsang T."/>
            <person name="Lokyitsang Y."/>
            <person name="Lubonja R."/>
            <person name="Lui A."/>
            <person name="MacDonald P."/>
            <person name="Magnisalis V."/>
            <person name="Maru K."/>
            <person name="Matthews C."/>
            <person name="McCusker W."/>
            <person name="McDonough S."/>
            <person name="Mehta T."/>
            <person name="Meldrim J."/>
            <person name="Meneus L."/>
            <person name="Mihai O."/>
            <person name="Mihalev A."/>
            <person name="Mihova T."/>
            <person name="Mittelman R."/>
            <person name="Mlenga V."/>
            <person name="Montmayeur A."/>
            <person name="Mulrain L."/>
            <person name="Navidi A."/>
            <person name="Naylor J."/>
            <person name="Negash T."/>
            <person name="Nguyen T."/>
            <person name="Nguyen N."/>
            <person name="Nicol R."/>
            <person name="Norbu C."/>
            <person name="Norbu N."/>
            <person name="Novod N."/>
            <person name="O'Neill B."/>
            <person name="Osman S."/>
            <person name="Markiewicz E."/>
            <person name="Oyono O.L."/>
            <person name="Patti C."/>
            <person name="Phunkhang P."/>
            <person name="Pierre F."/>
            <person name="Priest M."/>
            <person name="Raghuraman S."/>
            <person name="Rege F."/>
            <person name="Reyes R."/>
            <person name="Rise C."/>
            <person name="Rogov P."/>
            <person name="Ross K."/>
            <person name="Ryan E."/>
            <person name="Settipalli S."/>
            <person name="Shea T."/>
            <person name="Sherpa N."/>
            <person name="Shi L."/>
            <person name="Shih D."/>
            <person name="Sparrow T."/>
            <person name="Spaulding J."/>
            <person name="Stalker J."/>
            <person name="Stange-Thomann N."/>
            <person name="Stavropoulos S."/>
            <person name="Stone C."/>
            <person name="Strader C."/>
            <person name="Tesfaye S."/>
            <person name="Thomson T."/>
            <person name="Thoulutsang Y."/>
            <person name="Thoulutsang D."/>
            <person name="Topham K."/>
            <person name="Topping I."/>
            <person name="Tsamla T."/>
            <person name="Vassiliev H."/>
            <person name="Vo A."/>
            <person name="Wangchuk T."/>
            <person name="Wangdi T."/>
            <person name="Weiand M."/>
            <person name="Wilkinson J."/>
            <person name="Wilson A."/>
            <person name="Yadav S."/>
            <person name="Young G."/>
            <person name="Yu Q."/>
            <person name="Zembek L."/>
            <person name="Zhong D."/>
            <person name="Zimmer A."/>
            <person name="Zwirko Z."/>
            <person name="Jaffe D.B."/>
            <person name="Alvarez P."/>
            <person name="Brockman W."/>
            <person name="Butler J."/>
            <person name="Chin C."/>
            <person name="Gnerre S."/>
            <person name="Grabherr M."/>
            <person name="Kleber M."/>
            <person name="Mauceli E."/>
            <person name="MacCallum I."/>
        </authorList>
    </citation>
    <scope>NUCLEOTIDE SEQUENCE [LARGE SCALE GENOMIC DNA]</scope>
    <source>
        <strain evidence="4">Tucson 14030-0811.24</strain>
    </source>
</reference>
<proteinExistence type="predicted"/>
<dbReference type="Gene3D" id="3.10.100.10">
    <property type="entry name" value="Mannose-Binding Protein A, subunit A"/>
    <property type="match status" value="1"/>
</dbReference>
<feature type="signal peptide" evidence="1">
    <location>
        <begin position="1"/>
        <end position="16"/>
    </location>
</feature>
<dbReference type="PANTHER" id="PTHR22803">
    <property type="entry name" value="MANNOSE, PHOSPHOLIPASE, LECTIN RECEPTOR RELATED"/>
    <property type="match status" value="1"/>
</dbReference>
<keyword evidence="1" id="KW-0732">Signal</keyword>
<evidence type="ECO:0000259" key="2">
    <source>
        <dbReference type="PROSITE" id="PS50041"/>
    </source>
</evidence>
<gene>
    <name evidence="3" type="primary">Dwil\GK23842</name>
    <name evidence="3" type="ORF">Dwil_GK23842</name>
</gene>
<dbReference type="SUPFAM" id="SSF56436">
    <property type="entry name" value="C-type lectin-like"/>
    <property type="match status" value="1"/>
</dbReference>
<dbReference type="KEGG" id="dwi:6641543"/>
<protein>
    <recommendedName>
        <fullName evidence="2">C-type lectin domain-containing protein</fullName>
    </recommendedName>
</protein>
<feature type="chain" id="PRO_5002818549" description="C-type lectin domain-containing protein" evidence="1">
    <location>
        <begin position="17"/>
        <end position="163"/>
    </location>
</feature>
<organism evidence="3 4">
    <name type="scientific">Drosophila willistoni</name>
    <name type="common">Fruit fly</name>
    <dbReference type="NCBI Taxonomy" id="7260"/>
    <lineage>
        <taxon>Eukaryota</taxon>
        <taxon>Metazoa</taxon>
        <taxon>Ecdysozoa</taxon>
        <taxon>Arthropoda</taxon>
        <taxon>Hexapoda</taxon>
        <taxon>Insecta</taxon>
        <taxon>Pterygota</taxon>
        <taxon>Neoptera</taxon>
        <taxon>Endopterygota</taxon>
        <taxon>Diptera</taxon>
        <taxon>Brachycera</taxon>
        <taxon>Muscomorpha</taxon>
        <taxon>Ephydroidea</taxon>
        <taxon>Drosophilidae</taxon>
        <taxon>Drosophila</taxon>
        <taxon>Sophophora</taxon>
    </lineage>
</organism>
<dbReference type="PhylomeDB" id="B4MTH5"/>
<dbReference type="SMART" id="SM00034">
    <property type="entry name" value="CLECT"/>
    <property type="match status" value="1"/>
</dbReference>
<name>B4MTH5_DROWI</name>
<dbReference type="Proteomes" id="UP000007798">
    <property type="component" value="Unassembled WGS sequence"/>
</dbReference>
<dbReference type="Pfam" id="PF00059">
    <property type="entry name" value="Lectin_C"/>
    <property type="match status" value="1"/>
</dbReference>
<dbReference type="InterPro" id="IPR001304">
    <property type="entry name" value="C-type_lectin-like"/>
</dbReference>
<dbReference type="InterPro" id="IPR016187">
    <property type="entry name" value="CTDL_fold"/>
</dbReference>
<accession>B4MTH5</accession>
<dbReference type="eggNOG" id="KOG4297">
    <property type="taxonomic scope" value="Eukaryota"/>
</dbReference>
<dbReference type="InterPro" id="IPR050111">
    <property type="entry name" value="C-type_lectin/snaclec_domain"/>
</dbReference>
<dbReference type="HOGENOM" id="CLU_049894_10_0_1"/>
<dbReference type="OMA" id="LYSAENC"/>
<keyword evidence="4" id="KW-1185">Reference proteome</keyword>